<evidence type="ECO:0000313" key="2">
    <source>
        <dbReference type="Proteomes" id="UP001172082"/>
    </source>
</evidence>
<protein>
    <recommendedName>
        <fullName evidence="3">T9SS type A sorting domain-containing protein</fullName>
    </recommendedName>
</protein>
<sequence length="393" mass="42682">MQTQTIAIFSVSSILWLNLFFVNITFAQQGYNSNDNNTGNWLDAGTWIKSAAWLADTPGTNVGGATDYINIYGYVTRAGDLDLGGSAIVKVYDTLWITGDLKIAGSANLIIESGGILIIDGQFDGSGGSLSSNDGNIIIKGGLSATGGADINNTANGNEGFYVFGSINRSGGAKFNGGNQVADGNFLSETELQNNNPDLYNFTNGTLPVKLVNITADFVDPEVELKWTTSSEINNERFDIQRATNGQDFSKLGEIQGNGTTNELHNYDYIDKHPVNGISYYRFKQVDFDGAFEFSPIVSVKANLSTAEFYAAPSVIHQGNVYVFLYNVLDGKTEVLIVNLKGKSFYMKTMNIQADIAQKLELIGTDHLETGIYILTFASGVNRYREKIIVDKG</sequence>
<gene>
    <name evidence="1" type="ORF">QQ008_29350</name>
</gene>
<dbReference type="EMBL" id="JAUJEA010000020">
    <property type="protein sequence ID" value="MDN5205526.1"/>
    <property type="molecule type" value="Genomic_DNA"/>
</dbReference>
<dbReference type="Proteomes" id="UP001172082">
    <property type="component" value="Unassembled WGS sequence"/>
</dbReference>
<comment type="caution">
    <text evidence="1">The sequence shown here is derived from an EMBL/GenBank/DDBJ whole genome shotgun (WGS) entry which is preliminary data.</text>
</comment>
<proteinExistence type="predicted"/>
<dbReference type="InterPro" id="IPR013783">
    <property type="entry name" value="Ig-like_fold"/>
</dbReference>
<reference evidence="1" key="1">
    <citation type="submission" date="2023-06" db="EMBL/GenBank/DDBJ databases">
        <title>Genomic of Parafulvivirga corallium.</title>
        <authorList>
            <person name="Wang G."/>
        </authorList>
    </citation>
    <scope>NUCLEOTIDE SEQUENCE</scope>
    <source>
        <strain evidence="1">BMA10</strain>
    </source>
</reference>
<evidence type="ECO:0000313" key="1">
    <source>
        <dbReference type="EMBL" id="MDN5205526.1"/>
    </source>
</evidence>
<evidence type="ECO:0008006" key="3">
    <source>
        <dbReference type="Google" id="ProtNLM"/>
    </source>
</evidence>
<dbReference type="RefSeq" id="WP_346755548.1">
    <property type="nucleotide sequence ID" value="NZ_JAUJEA010000020.1"/>
</dbReference>
<dbReference type="Gene3D" id="2.60.40.10">
    <property type="entry name" value="Immunoglobulins"/>
    <property type="match status" value="1"/>
</dbReference>
<accession>A0ABT8KXS3</accession>
<name>A0ABT8KXS3_9BACT</name>
<keyword evidence="2" id="KW-1185">Reference proteome</keyword>
<organism evidence="1 2">
    <name type="scientific">Splendidivirga corallicola</name>
    <dbReference type="NCBI Taxonomy" id="3051826"/>
    <lineage>
        <taxon>Bacteria</taxon>
        <taxon>Pseudomonadati</taxon>
        <taxon>Bacteroidota</taxon>
        <taxon>Cytophagia</taxon>
        <taxon>Cytophagales</taxon>
        <taxon>Splendidivirgaceae</taxon>
        <taxon>Splendidivirga</taxon>
    </lineage>
</organism>